<evidence type="ECO:0000313" key="3">
    <source>
        <dbReference type="Proteomes" id="UP000183945"/>
    </source>
</evidence>
<reference evidence="3" key="1">
    <citation type="submission" date="2016-11" db="EMBL/GenBank/DDBJ databases">
        <authorList>
            <person name="Varghese N."/>
            <person name="Submissions S."/>
        </authorList>
    </citation>
    <scope>NUCLEOTIDE SEQUENCE [LARGE SCALE GENOMIC DNA]</scope>
    <source>
        <strain evidence="3">DSM 24579</strain>
    </source>
</reference>
<dbReference type="STRING" id="1073325.SAMN05444483_12027"/>
<evidence type="ECO:0000256" key="1">
    <source>
        <dbReference type="SAM" id="MobiDB-lite"/>
    </source>
</evidence>
<feature type="compositionally biased region" description="Basic and acidic residues" evidence="1">
    <location>
        <begin position="1"/>
        <end position="17"/>
    </location>
</feature>
<gene>
    <name evidence="2" type="ORF">SAMN05444483_12027</name>
</gene>
<sequence length="39" mass="4780">MHEDVGIIEIRPENREQRAKKKEKRIKNQDRKALTRNIH</sequence>
<protein>
    <submittedName>
        <fullName evidence="2">Uncharacterized protein</fullName>
    </submittedName>
</protein>
<organism evidence="2 3">
    <name type="scientific">Salegentibacter echinorum</name>
    <dbReference type="NCBI Taxonomy" id="1073325"/>
    <lineage>
        <taxon>Bacteria</taxon>
        <taxon>Pseudomonadati</taxon>
        <taxon>Bacteroidota</taxon>
        <taxon>Flavobacteriia</taxon>
        <taxon>Flavobacteriales</taxon>
        <taxon>Flavobacteriaceae</taxon>
        <taxon>Salegentibacter</taxon>
    </lineage>
</organism>
<proteinExistence type="predicted"/>
<feature type="region of interest" description="Disordered" evidence="1">
    <location>
        <begin position="1"/>
        <end position="39"/>
    </location>
</feature>
<accession>A0A1M5LIT0</accession>
<keyword evidence="3" id="KW-1185">Reference proteome</keyword>
<evidence type="ECO:0000313" key="2">
    <source>
        <dbReference type="EMBL" id="SHG64951.1"/>
    </source>
</evidence>
<dbReference type="Proteomes" id="UP000183945">
    <property type="component" value="Unassembled WGS sequence"/>
</dbReference>
<dbReference type="AlphaFoldDB" id="A0A1M5LIT0"/>
<dbReference type="EMBL" id="FQVT01000020">
    <property type="protein sequence ID" value="SHG64951.1"/>
    <property type="molecule type" value="Genomic_DNA"/>
</dbReference>
<name>A0A1M5LIT0_SALEC</name>